<dbReference type="RefSeq" id="WP_344229840.1">
    <property type="nucleotide sequence ID" value="NZ_BAAARI010000015.1"/>
</dbReference>
<keyword evidence="1" id="KW-1133">Transmembrane helix</keyword>
<protein>
    <submittedName>
        <fullName evidence="2">Uncharacterized protein</fullName>
    </submittedName>
</protein>
<dbReference type="Proteomes" id="UP001500274">
    <property type="component" value="Unassembled WGS sequence"/>
</dbReference>
<gene>
    <name evidence="2" type="ORF">GCM10009862_24190</name>
</gene>
<evidence type="ECO:0000256" key="1">
    <source>
        <dbReference type="SAM" id="Phobius"/>
    </source>
</evidence>
<feature type="transmembrane region" description="Helical" evidence="1">
    <location>
        <begin position="27"/>
        <end position="46"/>
    </location>
</feature>
<feature type="transmembrane region" description="Helical" evidence="1">
    <location>
        <begin position="52"/>
        <end position="69"/>
    </location>
</feature>
<evidence type="ECO:0000313" key="2">
    <source>
        <dbReference type="EMBL" id="GAA2584277.1"/>
    </source>
</evidence>
<feature type="transmembrane region" description="Helical" evidence="1">
    <location>
        <begin position="90"/>
        <end position="115"/>
    </location>
</feature>
<proteinExistence type="predicted"/>
<evidence type="ECO:0000313" key="3">
    <source>
        <dbReference type="Proteomes" id="UP001500274"/>
    </source>
</evidence>
<comment type="caution">
    <text evidence="2">The sequence shown here is derived from an EMBL/GenBank/DDBJ whole genome shotgun (WGS) entry which is preliminary data.</text>
</comment>
<organism evidence="2 3">
    <name type="scientific">Microbacterium binotii</name>
    <dbReference type="NCBI Taxonomy" id="462710"/>
    <lineage>
        <taxon>Bacteria</taxon>
        <taxon>Bacillati</taxon>
        <taxon>Actinomycetota</taxon>
        <taxon>Actinomycetes</taxon>
        <taxon>Micrococcales</taxon>
        <taxon>Microbacteriaceae</taxon>
        <taxon>Microbacterium</taxon>
    </lineage>
</organism>
<feature type="transmembrane region" description="Helical" evidence="1">
    <location>
        <begin position="127"/>
        <end position="143"/>
    </location>
</feature>
<dbReference type="EMBL" id="BAAARI010000015">
    <property type="protein sequence ID" value="GAA2584277.1"/>
    <property type="molecule type" value="Genomic_DNA"/>
</dbReference>
<feature type="transmembrane region" description="Helical" evidence="1">
    <location>
        <begin position="150"/>
        <end position="173"/>
    </location>
</feature>
<keyword evidence="1" id="KW-0812">Transmembrane</keyword>
<sequence length="174" mass="18691">MSDDTIAAPAPDAARHRNLQRWFDNRFRTPVAVYGLIVYTTVVLIADEEGPVSELLSVAVSSLVVFYLAHVFAHTLSDHGRHGLGTATRLAFVHSLGMLYACAPSTIAMIITAFFTSDAGDVQDAGIWAAIAMLAILGFSAYARTGAKLWVRLLGAVGTAFLGLLVVMLEFLLH</sequence>
<reference evidence="2 3" key="1">
    <citation type="journal article" date="2019" name="Int. J. Syst. Evol. Microbiol.">
        <title>The Global Catalogue of Microorganisms (GCM) 10K type strain sequencing project: providing services to taxonomists for standard genome sequencing and annotation.</title>
        <authorList>
            <consortium name="The Broad Institute Genomics Platform"/>
            <consortium name="The Broad Institute Genome Sequencing Center for Infectious Disease"/>
            <person name="Wu L."/>
            <person name="Ma J."/>
        </authorList>
    </citation>
    <scope>NUCLEOTIDE SEQUENCE [LARGE SCALE GENOMIC DNA]</scope>
    <source>
        <strain evidence="2 3">JCM 16365</strain>
    </source>
</reference>
<keyword evidence="3" id="KW-1185">Reference proteome</keyword>
<keyword evidence="1" id="KW-0472">Membrane</keyword>
<name>A0ABN3PJ11_9MICO</name>
<accession>A0ABN3PJ11</accession>